<comment type="caution">
    <text evidence="3">The sequence shown here is derived from an EMBL/GenBank/DDBJ whole genome shotgun (WGS) entry which is preliminary data.</text>
</comment>
<feature type="transmembrane region" description="Helical" evidence="1">
    <location>
        <begin position="12"/>
        <end position="38"/>
    </location>
</feature>
<organism evidence="3 4">
    <name type="scientific">Candidatus Shapirobacteria bacterium CG_4_10_14_0_2_um_filter_40_12</name>
    <dbReference type="NCBI Taxonomy" id="1974871"/>
    <lineage>
        <taxon>Bacteria</taxon>
        <taxon>Candidatus Shapironibacteriota</taxon>
    </lineage>
</organism>
<keyword evidence="1" id="KW-1133">Transmembrane helix</keyword>
<reference evidence="4" key="1">
    <citation type="submission" date="2017-09" db="EMBL/GenBank/DDBJ databases">
        <title>Depth-based differentiation of microbial function through sediment-hosted aquifers and enrichment of novel symbionts in the deep terrestrial subsurface.</title>
        <authorList>
            <person name="Probst A.J."/>
            <person name="Ladd B."/>
            <person name="Jarett J.K."/>
            <person name="Geller-Mcgrath D.E."/>
            <person name="Sieber C.M.K."/>
            <person name="Emerson J.B."/>
            <person name="Anantharaman K."/>
            <person name="Thomas B.C."/>
            <person name="Malmstrom R."/>
            <person name="Stieglmeier M."/>
            <person name="Klingl A."/>
            <person name="Woyke T."/>
            <person name="Ryan C.M."/>
            <person name="Banfield J.F."/>
        </authorList>
    </citation>
    <scope>NUCLEOTIDE SEQUENCE [LARGE SCALE GENOMIC DNA]</scope>
</reference>
<dbReference type="Proteomes" id="UP000229336">
    <property type="component" value="Unassembled WGS sequence"/>
</dbReference>
<dbReference type="Pfam" id="PF26449">
    <property type="entry name" value="DUF8128"/>
    <property type="match status" value="1"/>
</dbReference>
<evidence type="ECO:0000313" key="4">
    <source>
        <dbReference type="Proteomes" id="UP000229336"/>
    </source>
</evidence>
<evidence type="ECO:0000313" key="3">
    <source>
        <dbReference type="EMBL" id="PIZ61343.1"/>
    </source>
</evidence>
<accession>A0A2M7TU36</accession>
<name>A0A2M7TU36_9BACT</name>
<feature type="domain" description="DUF8128" evidence="2">
    <location>
        <begin position="58"/>
        <end position="260"/>
    </location>
</feature>
<evidence type="ECO:0000259" key="2">
    <source>
        <dbReference type="Pfam" id="PF26449"/>
    </source>
</evidence>
<feature type="non-terminal residue" evidence="3">
    <location>
        <position position="261"/>
    </location>
</feature>
<sequence>MNPDSLFSTASGLLFTVLIGFIVVVLLLFLFYAFVLWYRWRDRETKSLKLITLLVAIPQDNEVKIDATEQIIGSLSSLYHNARFKFLQIFISQPSLSLEIIGTHEDIKFYICIPQKYQDLVEKQIYSVYAGADVRSVDEPSLFTENGKVEYAWLGLKKLPFYPLKSYKEIPTDPLASITSVLSKLNENETTAIQMVVSPADSSWSKSGRSFISQTKKSESNPQIASYKVDARQLEAIETKSSKAGFEVALRLVSVAPTSEI</sequence>
<dbReference type="InterPro" id="IPR058441">
    <property type="entry name" value="DUF8128"/>
</dbReference>
<dbReference type="EMBL" id="PFNX01000011">
    <property type="protein sequence ID" value="PIZ61343.1"/>
    <property type="molecule type" value="Genomic_DNA"/>
</dbReference>
<proteinExistence type="predicted"/>
<evidence type="ECO:0000256" key="1">
    <source>
        <dbReference type="SAM" id="Phobius"/>
    </source>
</evidence>
<protein>
    <recommendedName>
        <fullName evidence="2">DUF8128 domain-containing protein</fullName>
    </recommendedName>
</protein>
<keyword evidence="1" id="KW-0472">Membrane</keyword>
<keyword evidence="1" id="KW-0812">Transmembrane</keyword>
<dbReference type="AlphaFoldDB" id="A0A2M7TU36"/>
<gene>
    <name evidence="3" type="ORF">COY20_00520</name>
</gene>